<name>A0A382VNZ1_9ZZZZ</name>
<dbReference type="AlphaFoldDB" id="A0A382VNZ1"/>
<reference evidence="1" key="1">
    <citation type="submission" date="2018-05" db="EMBL/GenBank/DDBJ databases">
        <authorList>
            <person name="Lanie J.A."/>
            <person name="Ng W.-L."/>
            <person name="Kazmierczak K.M."/>
            <person name="Andrzejewski T.M."/>
            <person name="Davidsen T.M."/>
            <person name="Wayne K.J."/>
            <person name="Tettelin H."/>
            <person name="Glass J.I."/>
            <person name="Rusch D."/>
            <person name="Podicherti R."/>
            <person name="Tsui H.-C.T."/>
            <person name="Winkler M.E."/>
        </authorList>
    </citation>
    <scope>NUCLEOTIDE SEQUENCE</scope>
</reference>
<proteinExistence type="predicted"/>
<dbReference type="EMBL" id="UINC01153516">
    <property type="protein sequence ID" value="SVD48279.1"/>
    <property type="molecule type" value="Genomic_DNA"/>
</dbReference>
<organism evidence="1">
    <name type="scientific">marine metagenome</name>
    <dbReference type="NCBI Taxonomy" id="408172"/>
    <lineage>
        <taxon>unclassified sequences</taxon>
        <taxon>metagenomes</taxon>
        <taxon>ecological metagenomes</taxon>
    </lineage>
</organism>
<feature type="non-terminal residue" evidence="1">
    <location>
        <position position="67"/>
    </location>
</feature>
<sequence>MGMCRPSGLPAWPSTSLNLELKSGVALRLPPHSKEGQSFFELKSASDCPQMSAMSSVFEGPVFVVRD</sequence>
<gene>
    <name evidence="1" type="ORF">METZ01_LOCUS401133</name>
</gene>
<protein>
    <submittedName>
        <fullName evidence="1">Uncharacterized protein</fullName>
    </submittedName>
</protein>
<feature type="non-terminal residue" evidence="1">
    <location>
        <position position="1"/>
    </location>
</feature>
<accession>A0A382VNZ1</accession>
<evidence type="ECO:0000313" key="1">
    <source>
        <dbReference type="EMBL" id="SVD48279.1"/>
    </source>
</evidence>